<gene>
    <name evidence="2" type="ORF">NDU88_006200</name>
</gene>
<keyword evidence="3" id="KW-1185">Reference proteome</keyword>
<dbReference type="EMBL" id="JANPWB010000011">
    <property type="protein sequence ID" value="KAJ1127807.1"/>
    <property type="molecule type" value="Genomic_DNA"/>
</dbReference>
<dbReference type="Proteomes" id="UP001066276">
    <property type="component" value="Chromosome 7"/>
</dbReference>
<comment type="caution">
    <text evidence="2">The sequence shown here is derived from an EMBL/GenBank/DDBJ whole genome shotgun (WGS) entry which is preliminary data.</text>
</comment>
<organism evidence="2 3">
    <name type="scientific">Pleurodeles waltl</name>
    <name type="common">Iberian ribbed newt</name>
    <dbReference type="NCBI Taxonomy" id="8319"/>
    <lineage>
        <taxon>Eukaryota</taxon>
        <taxon>Metazoa</taxon>
        <taxon>Chordata</taxon>
        <taxon>Craniata</taxon>
        <taxon>Vertebrata</taxon>
        <taxon>Euteleostomi</taxon>
        <taxon>Amphibia</taxon>
        <taxon>Batrachia</taxon>
        <taxon>Caudata</taxon>
        <taxon>Salamandroidea</taxon>
        <taxon>Salamandridae</taxon>
        <taxon>Pleurodelinae</taxon>
        <taxon>Pleurodeles</taxon>
    </lineage>
</organism>
<accession>A0AAV7PK70</accession>
<proteinExistence type="predicted"/>
<feature type="region of interest" description="Disordered" evidence="1">
    <location>
        <begin position="1"/>
        <end position="27"/>
    </location>
</feature>
<sequence length="101" mass="10778">MIRRGTLRAIDQGRAEDCSASSPGRHRGRQLLWARDHGTTLALLPFIHGPPLSPALCRPLAHRGALPGCTVFTADPGSCNKMAAATDAPRGAPEGRDHFLM</sequence>
<evidence type="ECO:0000313" key="3">
    <source>
        <dbReference type="Proteomes" id="UP001066276"/>
    </source>
</evidence>
<name>A0AAV7PK70_PLEWA</name>
<protein>
    <submittedName>
        <fullName evidence="2">Uncharacterized protein</fullName>
    </submittedName>
</protein>
<evidence type="ECO:0000313" key="2">
    <source>
        <dbReference type="EMBL" id="KAJ1127807.1"/>
    </source>
</evidence>
<dbReference type="AlphaFoldDB" id="A0AAV7PK70"/>
<reference evidence="2" key="1">
    <citation type="journal article" date="2022" name="bioRxiv">
        <title>Sequencing and chromosome-scale assembly of the giantPleurodeles waltlgenome.</title>
        <authorList>
            <person name="Brown T."/>
            <person name="Elewa A."/>
            <person name="Iarovenko S."/>
            <person name="Subramanian E."/>
            <person name="Araus A.J."/>
            <person name="Petzold A."/>
            <person name="Susuki M."/>
            <person name="Suzuki K.-i.T."/>
            <person name="Hayashi T."/>
            <person name="Toyoda A."/>
            <person name="Oliveira C."/>
            <person name="Osipova E."/>
            <person name="Leigh N.D."/>
            <person name="Simon A."/>
            <person name="Yun M.H."/>
        </authorList>
    </citation>
    <scope>NUCLEOTIDE SEQUENCE</scope>
    <source>
        <strain evidence="2">20211129_DDA</strain>
        <tissue evidence="2">Liver</tissue>
    </source>
</reference>
<evidence type="ECO:0000256" key="1">
    <source>
        <dbReference type="SAM" id="MobiDB-lite"/>
    </source>
</evidence>